<name>A0ABW5XJ44_9SPHI</name>
<dbReference type="Pfam" id="PF20432">
    <property type="entry name" value="Xre-like-HTH"/>
    <property type="match status" value="1"/>
</dbReference>
<dbReference type="InterPro" id="IPR046847">
    <property type="entry name" value="Xre-like_HTH"/>
</dbReference>
<keyword evidence="4" id="KW-1185">Reference proteome</keyword>
<evidence type="ECO:0000259" key="1">
    <source>
        <dbReference type="Pfam" id="PF09722"/>
    </source>
</evidence>
<accession>A0ABW5XJ44</accession>
<protein>
    <submittedName>
        <fullName evidence="3">Antitoxin Xre-like helix-turn-helix domain-containing protein</fullName>
    </submittedName>
</protein>
<dbReference type="NCBIfam" id="TIGR02293">
    <property type="entry name" value="TAS_TIGR02293"/>
    <property type="match status" value="1"/>
</dbReference>
<evidence type="ECO:0000313" key="3">
    <source>
        <dbReference type="EMBL" id="MFD2863091.1"/>
    </source>
</evidence>
<feature type="domain" description="Antitoxin Xre/MbcA/ParS-like toxin-binding" evidence="1">
    <location>
        <begin position="85"/>
        <end position="133"/>
    </location>
</feature>
<organism evidence="3 4">
    <name type="scientific">Mucilaginibacter antarcticus</name>
    <dbReference type="NCBI Taxonomy" id="1855725"/>
    <lineage>
        <taxon>Bacteria</taxon>
        <taxon>Pseudomonadati</taxon>
        <taxon>Bacteroidota</taxon>
        <taxon>Sphingobacteriia</taxon>
        <taxon>Sphingobacteriales</taxon>
        <taxon>Sphingobacteriaceae</taxon>
        <taxon>Mucilaginibacter</taxon>
    </lineage>
</organism>
<reference evidence="4" key="1">
    <citation type="journal article" date="2019" name="Int. J. Syst. Evol. Microbiol.">
        <title>The Global Catalogue of Microorganisms (GCM) 10K type strain sequencing project: providing services to taxonomists for standard genome sequencing and annotation.</title>
        <authorList>
            <consortium name="The Broad Institute Genomics Platform"/>
            <consortium name="The Broad Institute Genome Sequencing Center for Infectious Disease"/>
            <person name="Wu L."/>
            <person name="Ma J."/>
        </authorList>
    </citation>
    <scope>NUCLEOTIDE SEQUENCE [LARGE SCALE GENOMIC DNA]</scope>
    <source>
        <strain evidence="4">KCTC 52232</strain>
    </source>
</reference>
<proteinExistence type="predicted"/>
<evidence type="ECO:0000259" key="2">
    <source>
        <dbReference type="Pfam" id="PF20432"/>
    </source>
</evidence>
<dbReference type="Proteomes" id="UP001597601">
    <property type="component" value="Unassembled WGS sequence"/>
</dbReference>
<evidence type="ECO:0000313" key="4">
    <source>
        <dbReference type="Proteomes" id="UP001597601"/>
    </source>
</evidence>
<dbReference type="EMBL" id="JBHUON010000001">
    <property type="protein sequence ID" value="MFD2863091.1"/>
    <property type="molecule type" value="Genomic_DNA"/>
</dbReference>
<dbReference type="RefSeq" id="WP_377122042.1">
    <property type="nucleotide sequence ID" value="NZ_JBHUHN010000001.1"/>
</dbReference>
<dbReference type="InterPro" id="IPR011979">
    <property type="entry name" value="Antitox_Xre"/>
</dbReference>
<comment type="caution">
    <text evidence="3">The sequence shown here is derived from an EMBL/GenBank/DDBJ whole genome shotgun (WGS) entry which is preliminary data.</text>
</comment>
<gene>
    <name evidence="3" type="ORF">ACFSYC_00205</name>
</gene>
<dbReference type="InterPro" id="IPR024467">
    <property type="entry name" value="Xre/MbcA/ParS-like_toxin-bd"/>
</dbReference>
<feature type="domain" description="Antitoxin Xre-like helix-turn-helix" evidence="2">
    <location>
        <begin position="18"/>
        <end position="77"/>
    </location>
</feature>
<sequence length="136" mass="15969">MSKEPKEYQFNEDDAFELTSMVREGVPFPYFTKLSNQIHFGFEDWSSYLHLSERTIQRYKKENKSFDPLYSERILQIELLYKKGIEVFGVADNFYTWMDTLSISLGNVKPKQLLDTSFGIDAVYDELGRIEHGVFA</sequence>
<dbReference type="Pfam" id="PF09722">
    <property type="entry name" value="Xre_MbcA_ParS_C"/>
    <property type="match status" value="1"/>
</dbReference>